<dbReference type="AlphaFoldDB" id="A0A4P9WQR6"/>
<dbReference type="OrthoDB" id="2162687at2759"/>
<feature type="region of interest" description="Disordered" evidence="1">
    <location>
        <begin position="272"/>
        <end position="318"/>
    </location>
</feature>
<name>A0A4P9WQR6_9FUNG</name>
<gene>
    <name evidence="2" type="ORF">BDK51DRAFT_34839</name>
</gene>
<dbReference type="EMBL" id="KZ993985">
    <property type="protein sequence ID" value="RKO94168.1"/>
    <property type="molecule type" value="Genomic_DNA"/>
</dbReference>
<evidence type="ECO:0000313" key="2">
    <source>
        <dbReference type="EMBL" id="RKO94168.1"/>
    </source>
</evidence>
<proteinExistence type="predicted"/>
<evidence type="ECO:0000313" key="3">
    <source>
        <dbReference type="Proteomes" id="UP000269721"/>
    </source>
</evidence>
<protein>
    <submittedName>
        <fullName evidence="2">Uncharacterized protein</fullName>
    </submittedName>
</protein>
<keyword evidence="3" id="KW-1185">Reference proteome</keyword>
<dbReference type="Proteomes" id="UP000269721">
    <property type="component" value="Unassembled WGS sequence"/>
</dbReference>
<evidence type="ECO:0000256" key="1">
    <source>
        <dbReference type="SAM" id="MobiDB-lite"/>
    </source>
</evidence>
<reference evidence="3" key="1">
    <citation type="journal article" date="2018" name="Nat. Microbiol.">
        <title>Leveraging single-cell genomics to expand the fungal tree of life.</title>
        <authorList>
            <person name="Ahrendt S.R."/>
            <person name="Quandt C.A."/>
            <person name="Ciobanu D."/>
            <person name="Clum A."/>
            <person name="Salamov A."/>
            <person name="Andreopoulos B."/>
            <person name="Cheng J.F."/>
            <person name="Woyke T."/>
            <person name="Pelin A."/>
            <person name="Henrissat B."/>
            <person name="Reynolds N.K."/>
            <person name="Benny G.L."/>
            <person name="Smith M.E."/>
            <person name="James T.Y."/>
            <person name="Grigoriev I.V."/>
        </authorList>
    </citation>
    <scope>NUCLEOTIDE SEQUENCE [LARGE SCALE GENOMIC DNA]</scope>
</reference>
<sequence length="318" mass="35382">MDFIRKTHFSIAWPTDQPQIGAVIAPTVAKLDTLITQKSFLQCFHLNMDKLNPVVEALPSARNTLKIVFQAPATYNKNTVRPHLEIYNKQAEEAGLPVLSDADVSAWVDEELGWFNATLNPNILYLNLNVGIPPCNKRDRCAILAFATAAHELAHFFYATLETESLEQLIPFRPPTIEAGHVFEVTCFGGRMCIETAIDNANDVEALLVEVASEMQDESKFFILTEGIILSLLVPNNRPFTEDIGGIDRFPCIPDLFLNGAISIPGNAVHKRSSNCRDRKDDAGVPMPLPMTMKISSPPLYRRGNDKKTFPTFPQGQE</sequence>
<accession>A0A4P9WQR6</accession>
<organism evidence="2 3">
    <name type="scientific">Blyttiomyces helicus</name>
    <dbReference type="NCBI Taxonomy" id="388810"/>
    <lineage>
        <taxon>Eukaryota</taxon>
        <taxon>Fungi</taxon>
        <taxon>Fungi incertae sedis</taxon>
        <taxon>Chytridiomycota</taxon>
        <taxon>Chytridiomycota incertae sedis</taxon>
        <taxon>Chytridiomycetes</taxon>
        <taxon>Chytridiomycetes incertae sedis</taxon>
        <taxon>Blyttiomyces</taxon>
    </lineage>
</organism>